<feature type="non-terminal residue" evidence="1">
    <location>
        <position position="129"/>
    </location>
</feature>
<protein>
    <submittedName>
        <fullName evidence="1">Uncharacterized protein</fullName>
    </submittedName>
</protein>
<dbReference type="OrthoDB" id="10036721at2759"/>
<sequence length="129" mass="14279">MTGAETPPPPLPPALPSAYALHRGQWFPDTWRKIQKSSQEFYVWLLECRLPATLLTCGPSPIVEYLEGSWVAQHPGRLRADRHPTASALDAITSHRSTAFRLLGQDGLYGHVSGRGNPCDNTIVRGYTK</sequence>
<evidence type="ECO:0000313" key="2">
    <source>
        <dbReference type="Proteomes" id="UP000747110"/>
    </source>
</evidence>
<dbReference type="Proteomes" id="UP000747110">
    <property type="component" value="Unassembled WGS sequence"/>
</dbReference>
<gene>
    <name evidence="1" type="ORF">Vretifemale_6471</name>
</gene>
<accession>A0A8J4C8L2</accession>
<proteinExistence type="predicted"/>
<dbReference type="AlphaFoldDB" id="A0A8J4C8L2"/>
<comment type="caution">
    <text evidence="1">The sequence shown here is derived from an EMBL/GenBank/DDBJ whole genome shotgun (WGS) entry which is preliminary data.</text>
</comment>
<keyword evidence="2" id="KW-1185">Reference proteome</keyword>
<reference evidence="1" key="1">
    <citation type="journal article" date="2021" name="Proc. Natl. Acad. Sci. U.S.A.">
        <title>Three genomes in the algal genus Volvox reveal the fate of a haploid sex-determining region after a transition to homothallism.</title>
        <authorList>
            <person name="Yamamoto K."/>
            <person name="Hamaji T."/>
            <person name="Kawai-Toyooka H."/>
            <person name="Matsuzaki R."/>
            <person name="Takahashi F."/>
            <person name="Nishimura Y."/>
            <person name="Kawachi M."/>
            <person name="Noguchi H."/>
            <person name="Minakuchi Y."/>
            <person name="Umen J.G."/>
            <person name="Toyoda A."/>
            <person name="Nozaki H."/>
        </authorList>
    </citation>
    <scope>NUCLEOTIDE SEQUENCE</scope>
    <source>
        <strain evidence="1">NIES-3786</strain>
    </source>
</reference>
<name>A0A8J4C8L2_9CHLO</name>
<evidence type="ECO:0000313" key="1">
    <source>
        <dbReference type="EMBL" id="GIL76922.1"/>
    </source>
</evidence>
<organism evidence="1 2">
    <name type="scientific">Volvox reticuliferus</name>
    <dbReference type="NCBI Taxonomy" id="1737510"/>
    <lineage>
        <taxon>Eukaryota</taxon>
        <taxon>Viridiplantae</taxon>
        <taxon>Chlorophyta</taxon>
        <taxon>core chlorophytes</taxon>
        <taxon>Chlorophyceae</taxon>
        <taxon>CS clade</taxon>
        <taxon>Chlamydomonadales</taxon>
        <taxon>Volvocaceae</taxon>
        <taxon>Volvox</taxon>
    </lineage>
</organism>
<dbReference type="EMBL" id="BNCP01000009">
    <property type="protein sequence ID" value="GIL76922.1"/>
    <property type="molecule type" value="Genomic_DNA"/>
</dbReference>